<dbReference type="InterPro" id="IPR011066">
    <property type="entry name" value="MscS_channel_C_sf"/>
</dbReference>
<dbReference type="InterPro" id="IPR011014">
    <property type="entry name" value="MscS_channel_TM-2"/>
</dbReference>
<evidence type="ECO:0000313" key="10">
    <source>
        <dbReference type="EMBL" id="GGZ28388.1"/>
    </source>
</evidence>
<dbReference type="PANTHER" id="PTHR43634">
    <property type="entry name" value="OW CONDUCTANCE MECHANOSENSITIVE CHANNEL"/>
    <property type="match status" value="1"/>
</dbReference>
<dbReference type="InterPro" id="IPR049278">
    <property type="entry name" value="MS_channel_C"/>
</dbReference>
<evidence type="ECO:0000256" key="4">
    <source>
        <dbReference type="ARBA" id="ARBA00022692"/>
    </source>
</evidence>
<dbReference type="InterPro" id="IPR010920">
    <property type="entry name" value="LSM_dom_sf"/>
</dbReference>
<comment type="caution">
    <text evidence="10">The sequence shown here is derived from an EMBL/GenBank/DDBJ whole genome shotgun (WGS) entry which is preliminary data.</text>
</comment>
<accession>A0A918PZR0</accession>
<feature type="transmembrane region" description="Helical" evidence="7">
    <location>
        <begin position="230"/>
        <end position="254"/>
    </location>
</feature>
<dbReference type="GO" id="GO:0005886">
    <property type="term" value="C:plasma membrane"/>
    <property type="evidence" value="ECO:0007669"/>
    <property type="project" value="UniProtKB-SubCell"/>
</dbReference>
<dbReference type="EMBL" id="BMWX01000003">
    <property type="protein sequence ID" value="GGZ28388.1"/>
    <property type="molecule type" value="Genomic_DNA"/>
</dbReference>
<keyword evidence="6 7" id="KW-0472">Membrane</keyword>
<dbReference type="RefSeq" id="WP_018472918.1">
    <property type="nucleotide sequence ID" value="NZ_BMWX01000003.1"/>
</dbReference>
<comment type="similarity">
    <text evidence="2">Belongs to the MscS (TC 1.A.23) family.</text>
</comment>
<dbReference type="Proteomes" id="UP000619457">
    <property type="component" value="Unassembled WGS sequence"/>
</dbReference>
<reference evidence="10" key="2">
    <citation type="submission" date="2020-09" db="EMBL/GenBank/DDBJ databases">
        <authorList>
            <person name="Sun Q."/>
            <person name="Kim S."/>
        </authorList>
    </citation>
    <scope>NUCLEOTIDE SEQUENCE</scope>
    <source>
        <strain evidence="10">KCTC 12368</strain>
    </source>
</reference>
<dbReference type="Pfam" id="PF00924">
    <property type="entry name" value="MS_channel_2nd"/>
    <property type="match status" value="1"/>
</dbReference>
<dbReference type="SUPFAM" id="SSF82689">
    <property type="entry name" value="Mechanosensitive channel protein MscS (YggB), C-terminal domain"/>
    <property type="match status" value="1"/>
</dbReference>
<gene>
    <name evidence="10" type="ORF">GCM10007049_21690</name>
</gene>
<evidence type="ECO:0000313" key="11">
    <source>
        <dbReference type="Proteomes" id="UP000619457"/>
    </source>
</evidence>
<dbReference type="InterPro" id="IPR006685">
    <property type="entry name" value="MscS_channel_2nd"/>
</dbReference>
<dbReference type="PANTHER" id="PTHR43634:SF2">
    <property type="entry name" value="LOW CONDUCTANCE MECHANOSENSITIVE CHANNEL YNAI"/>
    <property type="match status" value="1"/>
</dbReference>
<dbReference type="Gene3D" id="2.30.30.60">
    <property type="match status" value="1"/>
</dbReference>
<evidence type="ECO:0000256" key="6">
    <source>
        <dbReference type="ARBA" id="ARBA00023136"/>
    </source>
</evidence>
<feature type="domain" description="Mechanosensitive ion channel MscS" evidence="8">
    <location>
        <begin position="355"/>
        <end position="420"/>
    </location>
</feature>
<proteinExistence type="inferred from homology"/>
<dbReference type="InterPro" id="IPR045042">
    <property type="entry name" value="YnaI-like"/>
</dbReference>
<evidence type="ECO:0000256" key="7">
    <source>
        <dbReference type="SAM" id="Phobius"/>
    </source>
</evidence>
<evidence type="ECO:0000259" key="9">
    <source>
        <dbReference type="Pfam" id="PF21082"/>
    </source>
</evidence>
<keyword evidence="4 7" id="KW-0812">Transmembrane</keyword>
<feature type="transmembrane region" description="Helical" evidence="7">
    <location>
        <begin position="333"/>
        <end position="353"/>
    </location>
</feature>
<reference evidence="10" key="1">
    <citation type="journal article" date="2014" name="Int. J. Syst. Evol. Microbiol.">
        <title>Complete genome sequence of Corynebacterium casei LMG S-19264T (=DSM 44701T), isolated from a smear-ripened cheese.</title>
        <authorList>
            <consortium name="US DOE Joint Genome Institute (JGI-PGF)"/>
            <person name="Walter F."/>
            <person name="Albersmeier A."/>
            <person name="Kalinowski J."/>
            <person name="Ruckert C."/>
        </authorList>
    </citation>
    <scope>NUCLEOTIDE SEQUENCE</scope>
    <source>
        <strain evidence="10">KCTC 12368</strain>
    </source>
</reference>
<keyword evidence="3" id="KW-1003">Cell membrane</keyword>
<name>A0A918PZR0_9BACT</name>
<dbReference type="AlphaFoldDB" id="A0A918PZR0"/>
<comment type="subcellular location">
    <subcellularLocation>
        <location evidence="1">Cell membrane</location>
        <topology evidence="1">Multi-pass membrane protein</topology>
    </subcellularLocation>
</comment>
<evidence type="ECO:0000256" key="1">
    <source>
        <dbReference type="ARBA" id="ARBA00004651"/>
    </source>
</evidence>
<sequence length="558" mass="64245">MQSLLAKQIRGIILSLFLLGAYSPAMSQMLADEDLMQISDTVVYENLSTPYTTTLTFFHNLQEDNFKPEIAAKTLRDFGGTDKQAARQIVKLKQIFDGKGVFVDVDAVPNTADFVDTTHNYQSKYYYDKGRLPQIFLDKQGGDWKFSRYTLSQIDAMHKETYPFGTDRLLNLLPKIGQQVYLGLHLWQLVGIFILVMFVVVAHKLFTFIIDRGLFYVSQRVGYKHVAEKYLLPVARVISIYFIVLWVDIFIRVLQLPIEIVTWLVVLLNAIKPLIITIVFYKLADLLSAYFERKAERTESNLDDQLVPLVRKTLKAFVIVIGSLFILKDGLQVDIWPFLTGLSIGGLAFALAAQDTIKNFFGSVMIFIDKPFQVGDWITSGDVDGIVEEVGFRSTRVRTFRNSLMYIPNGRIADATVDNHGLRQYRRFYSTITITYDTPPELINVFVEGLREIVENHPKTRKDYYNVYFNDMSSFSLDIMFYVFFEVPTWGDELQARHELLIQILKLAKELGVNFAFPTQTLHMETFPEKEGLSPIYPDHSEGYRRKLDEFIKKQKGN</sequence>
<feature type="domain" description="Mechanosensitive ion channel MscS C-terminal" evidence="9">
    <location>
        <begin position="431"/>
        <end position="514"/>
    </location>
</feature>
<evidence type="ECO:0000256" key="3">
    <source>
        <dbReference type="ARBA" id="ARBA00022475"/>
    </source>
</evidence>
<protein>
    <recommendedName>
        <fullName evidence="12">MscS family membrane protein</fullName>
    </recommendedName>
</protein>
<feature type="transmembrane region" description="Helical" evidence="7">
    <location>
        <begin position="186"/>
        <end position="210"/>
    </location>
</feature>
<dbReference type="Gene3D" id="1.10.287.1260">
    <property type="match status" value="1"/>
</dbReference>
<evidence type="ECO:0000259" key="8">
    <source>
        <dbReference type="Pfam" id="PF00924"/>
    </source>
</evidence>
<evidence type="ECO:0000256" key="5">
    <source>
        <dbReference type="ARBA" id="ARBA00022989"/>
    </source>
</evidence>
<evidence type="ECO:0008006" key="12">
    <source>
        <dbReference type="Google" id="ProtNLM"/>
    </source>
</evidence>
<feature type="transmembrane region" description="Helical" evidence="7">
    <location>
        <begin position="260"/>
        <end position="284"/>
    </location>
</feature>
<dbReference type="SUPFAM" id="SSF82861">
    <property type="entry name" value="Mechanosensitive channel protein MscS (YggB), transmembrane region"/>
    <property type="match status" value="1"/>
</dbReference>
<organism evidence="10 11">
    <name type="scientific">Echinicola pacifica</name>
    <dbReference type="NCBI Taxonomy" id="346377"/>
    <lineage>
        <taxon>Bacteria</taxon>
        <taxon>Pseudomonadati</taxon>
        <taxon>Bacteroidota</taxon>
        <taxon>Cytophagia</taxon>
        <taxon>Cytophagales</taxon>
        <taxon>Cyclobacteriaceae</taxon>
        <taxon>Echinicola</taxon>
    </lineage>
</organism>
<evidence type="ECO:0000256" key="2">
    <source>
        <dbReference type="ARBA" id="ARBA00008017"/>
    </source>
</evidence>
<dbReference type="SUPFAM" id="SSF50182">
    <property type="entry name" value="Sm-like ribonucleoproteins"/>
    <property type="match status" value="1"/>
</dbReference>
<dbReference type="InterPro" id="IPR023408">
    <property type="entry name" value="MscS_beta-dom_sf"/>
</dbReference>
<dbReference type="Pfam" id="PF21082">
    <property type="entry name" value="MS_channel_3rd"/>
    <property type="match status" value="1"/>
</dbReference>
<keyword evidence="11" id="KW-1185">Reference proteome</keyword>
<keyword evidence="5 7" id="KW-1133">Transmembrane helix</keyword>
<dbReference type="GO" id="GO:0008381">
    <property type="term" value="F:mechanosensitive monoatomic ion channel activity"/>
    <property type="evidence" value="ECO:0007669"/>
    <property type="project" value="UniProtKB-ARBA"/>
</dbReference>
<dbReference type="Gene3D" id="3.30.70.100">
    <property type="match status" value="1"/>
</dbReference>